<feature type="signal peptide" evidence="1">
    <location>
        <begin position="1"/>
        <end position="17"/>
    </location>
</feature>
<comment type="caution">
    <text evidence="2">The sequence shown here is derived from an EMBL/GenBank/DDBJ whole genome shotgun (WGS) entry which is preliminary data.</text>
</comment>
<evidence type="ECO:0000313" key="3">
    <source>
        <dbReference type="Proteomes" id="UP000266723"/>
    </source>
</evidence>
<evidence type="ECO:0000256" key="1">
    <source>
        <dbReference type="SAM" id="SignalP"/>
    </source>
</evidence>
<accession>A0ABQ7BY91</accession>
<proteinExistence type="predicted"/>
<dbReference type="EMBL" id="QGKV02000832">
    <property type="protein sequence ID" value="KAF3544504.1"/>
    <property type="molecule type" value="Genomic_DNA"/>
</dbReference>
<evidence type="ECO:0000313" key="2">
    <source>
        <dbReference type="EMBL" id="KAF3544504.1"/>
    </source>
</evidence>
<feature type="chain" id="PRO_5047046815" description="Secreted protein" evidence="1">
    <location>
        <begin position="18"/>
        <end position="142"/>
    </location>
</feature>
<organism evidence="2 3">
    <name type="scientific">Brassica cretica</name>
    <name type="common">Mustard</name>
    <dbReference type="NCBI Taxonomy" id="69181"/>
    <lineage>
        <taxon>Eukaryota</taxon>
        <taxon>Viridiplantae</taxon>
        <taxon>Streptophyta</taxon>
        <taxon>Embryophyta</taxon>
        <taxon>Tracheophyta</taxon>
        <taxon>Spermatophyta</taxon>
        <taxon>Magnoliopsida</taxon>
        <taxon>eudicotyledons</taxon>
        <taxon>Gunneridae</taxon>
        <taxon>Pentapetalae</taxon>
        <taxon>rosids</taxon>
        <taxon>malvids</taxon>
        <taxon>Brassicales</taxon>
        <taxon>Brassicaceae</taxon>
        <taxon>Brassiceae</taxon>
        <taxon>Brassica</taxon>
    </lineage>
</organism>
<protein>
    <recommendedName>
        <fullName evidence="4">Secreted protein</fullName>
    </recommendedName>
</protein>
<evidence type="ECO:0008006" key="4">
    <source>
        <dbReference type="Google" id="ProtNLM"/>
    </source>
</evidence>
<reference evidence="2 3" key="1">
    <citation type="journal article" date="2020" name="BMC Genomics">
        <title>Intraspecific diversification of the crop wild relative Brassica cretica Lam. using demographic model selection.</title>
        <authorList>
            <person name="Kioukis A."/>
            <person name="Michalopoulou V.A."/>
            <person name="Briers L."/>
            <person name="Pirintsos S."/>
            <person name="Studholme D.J."/>
            <person name="Pavlidis P."/>
            <person name="Sarris P.F."/>
        </authorList>
    </citation>
    <scope>NUCLEOTIDE SEQUENCE [LARGE SCALE GENOMIC DNA]</scope>
    <source>
        <strain evidence="3">cv. PFS-1207/04</strain>
    </source>
</reference>
<gene>
    <name evidence="2" type="ORF">DY000_02002689</name>
</gene>
<keyword evidence="3" id="KW-1185">Reference proteome</keyword>
<name>A0ABQ7BY91_BRACR</name>
<dbReference type="Proteomes" id="UP000266723">
    <property type="component" value="Unassembled WGS sequence"/>
</dbReference>
<sequence>MCFIIFFFASFAGQSSGFENLSMVSHIFSDWSFGSSSSGGCALSASWFGWCGELCGAWLASRCVSSSVRGLCVLELDKKVISELFLDAHIIKTCSSGTLTYTGLKVSYSMRFILLRPATCADSDGSFVWGLSWLYLPLLSSV</sequence>
<keyword evidence="1" id="KW-0732">Signal</keyword>